<dbReference type="Pfam" id="PF03796">
    <property type="entry name" value="DnaB_C"/>
    <property type="match status" value="1"/>
</dbReference>
<dbReference type="GO" id="GO:0005524">
    <property type="term" value="F:ATP binding"/>
    <property type="evidence" value="ECO:0007669"/>
    <property type="project" value="UniProtKB-KW"/>
</dbReference>
<dbReference type="PROSITE" id="PS51199">
    <property type="entry name" value="SF4_HELICASE"/>
    <property type="match status" value="1"/>
</dbReference>
<comment type="catalytic activity">
    <reaction evidence="11">
        <text>ATP + H2O = ADP + phosphate + H(+)</text>
        <dbReference type="Rhea" id="RHEA:13065"/>
        <dbReference type="ChEBI" id="CHEBI:15377"/>
        <dbReference type="ChEBI" id="CHEBI:15378"/>
        <dbReference type="ChEBI" id="CHEBI:30616"/>
        <dbReference type="ChEBI" id="CHEBI:43474"/>
        <dbReference type="ChEBI" id="CHEBI:456216"/>
        <dbReference type="EC" id="5.6.2.3"/>
    </reaction>
</comment>
<dbReference type="GO" id="GO:0043139">
    <property type="term" value="F:5'-3' DNA helicase activity"/>
    <property type="evidence" value="ECO:0007669"/>
    <property type="project" value="UniProtKB-EC"/>
</dbReference>
<comment type="similarity">
    <text evidence="1">Belongs to the helicase family. DnaB subfamily.</text>
</comment>
<keyword evidence="9" id="KW-0413">Isomerase</keyword>
<evidence type="ECO:0000313" key="13">
    <source>
        <dbReference type="EMBL" id="KKN32683.1"/>
    </source>
</evidence>
<gene>
    <name evidence="13" type="ORF">LCGC14_0811440</name>
</gene>
<dbReference type="SMART" id="SM00382">
    <property type="entry name" value="AAA"/>
    <property type="match status" value="1"/>
</dbReference>
<evidence type="ECO:0000259" key="12">
    <source>
        <dbReference type="PROSITE" id="PS51199"/>
    </source>
</evidence>
<dbReference type="CDD" id="cd00984">
    <property type="entry name" value="DnaB_C"/>
    <property type="match status" value="1"/>
</dbReference>
<proteinExistence type="inferred from homology"/>
<organism evidence="13">
    <name type="scientific">marine sediment metagenome</name>
    <dbReference type="NCBI Taxonomy" id="412755"/>
    <lineage>
        <taxon>unclassified sequences</taxon>
        <taxon>metagenomes</taxon>
        <taxon>ecological metagenomes</taxon>
    </lineage>
</organism>
<evidence type="ECO:0000256" key="9">
    <source>
        <dbReference type="ARBA" id="ARBA00023235"/>
    </source>
</evidence>
<dbReference type="GO" id="GO:1990077">
    <property type="term" value="C:primosome complex"/>
    <property type="evidence" value="ECO:0007669"/>
    <property type="project" value="UniProtKB-KW"/>
</dbReference>
<dbReference type="Gene3D" id="3.40.50.300">
    <property type="entry name" value="P-loop containing nucleotide triphosphate hydrolases"/>
    <property type="match status" value="1"/>
</dbReference>
<dbReference type="EMBL" id="LAZR01002235">
    <property type="protein sequence ID" value="KKN32683.1"/>
    <property type="molecule type" value="Genomic_DNA"/>
</dbReference>
<keyword evidence="4" id="KW-0547">Nucleotide-binding</keyword>
<sequence>MKMFMQPESKSSIMNKFLLHPEFDRVPPYDEDAERAVLGSMLLNPDMVGTAIEILRGQPGEIFYFPVHQYVYEAVLSLHRKAKPIDAMLLKEQLLADGHLDDVGGIAYVADLSSIVPTSANMEYYARIVSEKSILRRLITSCTRIVGEAYDSHDNVQALLDRAEGDLLTIANRHQINPLVSVGELLEETVARFEKEIFSGSPVTGLATGFTDLDKMTHGLQPSDMIVLAARPSIGKTALALNISLNAAVGHGKRVVIFSLEMSKVQLMYRLVCAQGQINLRRLQEGFLAKDEFPKVENAAAVLKDVSIFIDDSTNINVIDLRAKARRHAVKHGCDLLIIDYLQLMTGTTRSENRQTQIAEISRSIKGLACELNVPVLALSQLSREAERDESGRPRLSHLRESGAIEQDADVVLMLYRPLAREKDNPSNQIYLDLSKQRNGPTGRIKLVFEKYVQRFRNAADHEEIEHREAFGSENLL</sequence>
<protein>
    <recommendedName>
        <fullName evidence="10">DNA 5'-3' helicase</fullName>
        <ecNumber evidence="10">5.6.2.3</ecNumber>
    </recommendedName>
</protein>
<keyword evidence="8" id="KW-0238">DNA-binding</keyword>
<keyword evidence="2" id="KW-0639">Primosome</keyword>
<dbReference type="AlphaFoldDB" id="A0A0F9STZ5"/>
<keyword evidence="5" id="KW-0378">Hydrolase</keyword>
<dbReference type="InterPro" id="IPR027417">
    <property type="entry name" value="P-loop_NTPase"/>
</dbReference>
<dbReference type="InterPro" id="IPR016136">
    <property type="entry name" value="DNA_helicase_N/primase_C"/>
</dbReference>
<dbReference type="SUPFAM" id="SSF52540">
    <property type="entry name" value="P-loop containing nucleoside triphosphate hydrolases"/>
    <property type="match status" value="1"/>
</dbReference>
<dbReference type="SUPFAM" id="SSF48024">
    <property type="entry name" value="N-terminal domain of DnaB helicase"/>
    <property type="match status" value="1"/>
</dbReference>
<accession>A0A0F9STZ5</accession>
<dbReference type="GO" id="GO:0006269">
    <property type="term" value="P:DNA replication, synthesis of primer"/>
    <property type="evidence" value="ECO:0007669"/>
    <property type="project" value="UniProtKB-KW"/>
</dbReference>
<dbReference type="Pfam" id="PF00772">
    <property type="entry name" value="DnaB"/>
    <property type="match status" value="1"/>
</dbReference>
<comment type="caution">
    <text evidence="13">The sequence shown here is derived from an EMBL/GenBank/DDBJ whole genome shotgun (WGS) entry which is preliminary data.</text>
</comment>
<evidence type="ECO:0000256" key="1">
    <source>
        <dbReference type="ARBA" id="ARBA00008428"/>
    </source>
</evidence>
<feature type="domain" description="SF4 helicase" evidence="12">
    <location>
        <begin position="199"/>
        <end position="463"/>
    </location>
</feature>
<evidence type="ECO:0000256" key="7">
    <source>
        <dbReference type="ARBA" id="ARBA00022840"/>
    </source>
</evidence>
<dbReference type="InterPro" id="IPR007692">
    <property type="entry name" value="DNA_helicase_DnaB"/>
</dbReference>
<dbReference type="InterPro" id="IPR007693">
    <property type="entry name" value="DNA_helicase_DnaB-like_N"/>
</dbReference>
<evidence type="ECO:0000256" key="6">
    <source>
        <dbReference type="ARBA" id="ARBA00022806"/>
    </source>
</evidence>
<dbReference type="InterPro" id="IPR007694">
    <property type="entry name" value="DNA_helicase_DnaB-like_C"/>
</dbReference>
<reference evidence="13" key="1">
    <citation type="journal article" date="2015" name="Nature">
        <title>Complex archaea that bridge the gap between prokaryotes and eukaryotes.</title>
        <authorList>
            <person name="Spang A."/>
            <person name="Saw J.H."/>
            <person name="Jorgensen S.L."/>
            <person name="Zaremba-Niedzwiedzka K."/>
            <person name="Martijn J."/>
            <person name="Lind A.E."/>
            <person name="van Eijk R."/>
            <person name="Schleper C."/>
            <person name="Guy L."/>
            <person name="Ettema T.J."/>
        </authorList>
    </citation>
    <scope>NUCLEOTIDE SEQUENCE</scope>
</reference>
<dbReference type="PANTHER" id="PTHR30153:SF2">
    <property type="entry name" value="REPLICATIVE DNA HELICASE"/>
    <property type="match status" value="1"/>
</dbReference>
<evidence type="ECO:0000256" key="3">
    <source>
        <dbReference type="ARBA" id="ARBA00022705"/>
    </source>
</evidence>
<evidence type="ECO:0000256" key="10">
    <source>
        <dbReference type="ARBA" id="ARBA00044969"/>
    </source>
</evidence>
<evidence type="ECO:0000256" key="11">
    <source>
        <dbReference type="ARBA" id="ARBA00048954"/>
    </source>
</evidence>
<dbReference type="FunFam" id="1.10.860.10:FF:000001">
    <property type="entry name" value="Replicative DNA helicase"/>
    <property type="match status" value="1"/>
</dbReference>
<evidence type="ECO:0000256" key="4">
    <source>
        <dbReference type="ARBA" id="ARBA00022741"/>
    </source>
</evidence>
<evidence type="ECO:0000256" key="5">
    <source>
        <dbReference type="ARBA" id="ARBA00022801"/>
    </source>
</evidence>
<dbReference type="Gene3D" id="1.10.860.10">
    <property type="entry name" value="DNAb Helicase, Chain A"/>
    <property type="match status" value="1"/>
</dbReference>
<keyword evidence="6" id="KW-0347">Helicase</keyword>
<dbReference type="InterPro" id="IPR003593">
    <property type="entry name" value="AAA+_ATPase"/>
</dbReference>
<name>A0A0F9STZ5_9ZZZZ</name>
<dbReference type="PANTHER" id="PTHR30153">
    <property type="entry name" value="REPLICATIVE DNA HELICASE DNAB"/>
    <property type="match status" value="1"/>
</dbReference>
<dbReference type="GO" id="GO:0005829">
    <property type="term" value="C:cytosol"/>
    <property type="evidence" value="ECO:0007669"/>
    <property type="project" value="TreeGrafter"/>
</dbReference>
<dbReference type="GO" id="GO:0003677">
    <property type="term" value="F:DNA binding"/>
    <property type="evidence" value="ECO:0007669"/>
    <property type="project" value="UniProtKB-KW"/>
</dbReference>
<evidence type="ECO:0000256" key="2">
    <source>
        <dbReference type="ARBA" id="ARBA00022515"/>
    </source>
</evidence>
<dbReference type="GO" id="GO:0016787">
    <property type="term" value="F:hydrolase activity"/>
    <property type="evidence" value="ECO:0007669"/>
    <property type="project" value="UniProtKB-KW"/>
</dbReference>
<keyword evidence="3" id="KW-0235">DNA replication</keyword>
<evidence type="ECO:0000256" key="8">
    <source>
        <dbReference type="ARBA" id="ARBA00023125"/>
    </source>
</evidence>
<dbReference type="EC" id="5.6.2.3" evidence="10"/>
<keyword evidence="7" id="KW-0067">ATP-binding</keyword>
<dbReference type="InterPro" id="IPR036185">
    <property type="entry name" value="DNA_heli_DnaB-like_N_sf"/>
</dbReference>
<dbReference type="NCBIfam" id="TIGR00665">
    <property type="entry name" value="DnaB"/>
    <property type="match status" value="1"/>
</dbReference>